<dbReference type="Proteomes" id="UP000320431">
    <property type="component" value="Unassembled WGS sequence"/>
</dbReference>
<feature type="compositionally biased region" description="Low complexity" evidence="1">
    <location>
        <begin position="210"/>
        <end position="254"/>
    </location>
</feature>
<dbReference type="InterPro" id="IPR007560">
    <property type="entry name" value="Restrct_endonuc_IV_Mrr"/>
</dbReference>
<dbReference type="SUPFAM" id="SSF52980">
    <property type="entry name" value="Restriction endonuclease-like"/>
    <property type="match status" value="1"/>
</dbReference>
<feature type="region of interest" description="Disordered" evidence="1">
    <location>
        <begin position="197"/>
        <end position="262"/>
    </location>
</feature>
<dbReference type="InterPro" id="IPR011335">
    <property type="entry name" value="Restrct_endonuc-II-like"/>
</dbReference>
<dbReference type="EMBL" id="VICD02000090">
    <property type="protein sequence ID" value="KAB8193871.1"/>
    <property type="molecule type" value="Genomic_DNA"/>
</dbReference>
<proteinExistence type="predicted"/>
<evidence type="ECO:0000256" key="1">
    <source>
        <dbReference type="SAM" id="MobiDB-lite"/>
    </source>
</evidence>
<accession>A0A508ATU6</accession>
<feature type="transmembrane region" description="Helical" evidence="2">
    <location>
        <begin position="176"/>
        <end position="193"/>
    </location>
</feature>
<protein>
    <recommendedName>
        <fullName evidence="3">Restriction endonuclease type IV Mrr domain-containing protein</fullName>
    </recommendedName>
</protein>
<evidence type="ECO:0000256" key="2">
    <source>
        <dbReference type="SAM" id="Phobius"/>
    </source>
</evidence>
<dbReference type="AlphaFoldDB" id="A0A508ATU6"/>
<evidence type="ECO:0000313" key="4">
    <source>
        <dbReference type="EMBL" id="KAB8193871.1"/>
    </source>
</evidence>
<dbReference type="GO" id="GO:0004519">
    <property type="term" value="F:endonuclease activity"/>
    <property type="evidence" value="ECO:0007669"/>
    <property type="project" value="InterPro"/>
</dbReference>
<feature type="domain" description="Restriction endonuclease type IV Mrr" evidence="3">
    <location>
        <begin position="43"/>
        <end position="150"/>
    </location>
</feature>
<sequence length="340" mass="35792">MLTVSAVMTMLGVAVAIGAPLTIYLWRVRRRNHEIGRGLAALAGMRWREFSGFVVEALQAQGFEADRLESSPKGGQTADLKLTRNGESWLLSCKQGLNYRIDASHVASLADAVRFAGASGGIVATLGTIQKDAQASSRGMELMDGQAVWALVEPLLPAGLRRELGEYAQRRNIRELVLAWVVALLLGGAVAFATSNGADSNSEGEDAGVSAPSTAASTATPAAGKQDSDAPTAATAAQDAPAAPAAVAASAPPDSGLDETQQRRKVVERVRQLAGIKQVSWSTRSTLLVVMDGSVADGPAFTGSICAILENYEALRASRLQLQPPEGSDARVRFMQCRNY</sequence>
<gene>
    <name evidence="4" type="ORF">FKV24_006425</name>
</gene>
<dbReference type="GO" id="GO:0003677">
    <property type="term" value="F:DNA binding"/>
    <property type="evidence" value="ECO:0007669"/>
    <property type="project" value="InterPro"/>
</dbReference>
<name>A0A508ATU6_9GAMM</name>
<keyword evidence="2" id="KW-1133">Transmembrane helix</keyword>
<keyword evidence="2" id="KW-0812">Transmembrane</keyword>
<evidence type="ECO:0000259" key="3">
    <source>
        <dbReference type="Pfam" id="PF04471"/>
    </source>
</evidence>
<organism evidence="4 5">
    <name type="scientific">Marilutibacter maris</name>
    <dbReference type="NCBI Taxonomy" id="1605891"/>
    <lineage>
        <taxon>Bacteria</taxon>
        <taxon>Pseudomonadati</taxon>
        <taxon>Pseudomonadota</taxon>
        <taxon>Gammaproteobacteria</taxon>
        <taxon>Lysobacterales</taxon>
        <taxon>Lysobacteraceae</taxon>
        <taxon>Marilutibacter</taxon>
    </lineage>
</organism>
<feature type="transmembrane region" description="Helical" evidence="2">
    <location>
        <begin position="6"/>
        <end position="26"/>
    </location>
</feature>
<dbReference type="Pfam" id="PF04471">
    <property type="entry name" value="Mrr_cat"/>
    <property type="match status" value="1"/>
</dbReference>
<evidence type="ECO:0000313" key="5">
    <source>
        <dbReference type="Proteomes" id="UP000320431"/>
    </source>
</evidence>
<comment type="caution">
    <text evidence="4">The sequence shown here is derived from an EMBL/GenBank/DDBJ whole genome shotgun (WGS) entry which is preliminary data.</text>
</comment>
<dbReference type="GO" id="GO:0009307">
    <property type="term" value="P:DNA restriction-modification system"/>
    <property type="evidence" value="ECO:0007669"/>
    <property type="project" value="InterPro"/>
</dbReference>
<reference evidence="4 5" key="1">
    <citation type="submission" date="2019-10" db="EMBL/GenBank/DDBJ databases">
        <title>Lysobacter alkalisoli sp. nov., isolated from saline-alkaline soil.</title>
        <authorList>
            <person name="Sun J.-Q."/>
        </authorList>
    </citation>
    <scope>NUCLEOTIDE SEQUENCE [LARGE SCALE GENOMIC DNA]</scope>
    <source>
        <strain evidence="4 5">KCTC 42381</strain>
    </source>
</reference>
<keyword evidence="2" id="KW-0472">Membrane</keyword>